<sequence>MAGDTELLVAIVALVISVLAFVIAILQALQQYFTTATGFSSCGEAVIGKWAQFARRQMLWSEFRFEVQFAVPVIFVAPPSNTRGPLGRDEDRKIIQLDGSAGNHEYIPTQRELDSQNEQKGRQLVHTADNEKATWCELLTTIYTMEEASRKWQQDISNQRRKRSGPPQGSLSADVESDESKSGALTLKDSSLVVCMQRKQRTWDSMPEGIKKPYATTTISHLVEMAAMLGIHWKQFDLNNDRYRAQGNGLVLYGSYVDHLGITFTFQKQGKSFFERDRVIPNNDVKRFCFGMAPTIFQRENASKAADEPPDIGTLQMGSLEEIAQTLQLFGCHINAVNTFRANSKDARHSHVFPVPFEMLGMVGEMIYIPNTVFRMLPNPTVFRWDPTTFSLPAMMDCFHSQLEDLAKEYFVSKSQQILRLLNWLRNRRVPLVRTSTLRLDAIKEDGNDASLFDELDCLRKGIALCDGYLKKRASMMLKVLRVHIQEVLQVLNEGDAETTPSSPRTETGLATMHDIDSAFYKDREDLLIRLYFESIRQNVGRIVCEQDQDNQKRRNSQAVAGSYGAVGSPASITLCEANEVWCTLVLRMLCWLQLHNFHKMDVHVTKTDAYASRIPAYIV</sequence>
<accession>A0ACC0V581</accession>
<evidence type="ECO:0000313" key="1">
    <source>
        <dbReference type="EMBL" id="KAI9901560.1"/>
    </source>
</evidence>
<dbReference type="EMBL" id="CM047942">
    <property type="protein sequence ID" value="KAI9901560.1"/>
    <property type="molecule type" value="Genomic_DNA"/>
</dbReference>
<reference evidence="1" key="1">
    <citation type="submission" date="2022-10" db="EMBL/GenBank/DDBJ databases">
        <title>Complete Genome of Trichothecium roseum strain YXFP-22015, a Plant Pathogen Isolated from Citrus.</title>
        <authorList>
            <person name="Wang Y."/>
            <person name="Zhu L."/>
        </authorList>
    </citation>
    <scope>NUCLEOTIDE SEQUENCE</scope>
    <source>
        <strain evidence="1">YXFP-22015</strain>
    </source>
</reference>
<gene>
    <name evidence="1" type="ORF">N3K66_003377</name>
</gene>
<proteinExistence type="predicted"/>
<name>A0ACC0V581_9HYPO</name>
<keyword evidence="2" id="KW-1185">Reference proteome</keyword>
<organism evidence="1 2">
    <name type="scientific">Trichothecium roseum</name>
    <dbReference type="NCBI Taxonomy" id="47278"/>
    <lineage>
        <taxon>Eukaryota</taxon>
        <taxon>Fungi</taxon>
        <taxon>Dikarya</taxon>
        <taxon>Ascomycota</taxon>
        <taxon>Pezizomycotina</taxon>
        <taxon>Sordariomycetes</taxon>
        <taxon>Hypocreomycetidae</taxon>
        <taxon>Hypocreales</taxon>
        <taxon>Hypocreales incertae sedis</taxon>
        <taxon>Trichothecium</taxon>
    </lineage>
</organism>
<evidence type="ECO:0000313" key="2">
    <source>
        <dbReference type="Proteomes" id="UP001163324"/>
    </source>
</evidence>
<dbReference type="Proteomes" id="UP001163324">
    <property type="component" value="Chromosome 3"/>
</dbReference>
<comment type="caution">
    <text evidence="1">The sequence shown here is derived from an EMBL/GenBank/DDBJ whole genome shotgun (WGS) entry which is preliminary data.</text>
</comment>
<protein>
    <submittedName>
        <fullName evidence="1">Uncharacterized protein</fullName>
    </submittedName>
</protein>